<sequence>MGLGPVQSHHPPSSIRPHQLPLPSGPVGFPPPGAPLLATRSPVPTYQQFRRYIIYNDPENTTSSPSDCLDSDDLMRNMRKNLETLLEKKEYMKTAAAHNPDYEKIMKEMNSVIDKQYDEIWNRLFQRHNL</sequence>
<name>A0A9P6QTA8_9FUNG</name>
<evidence type="ECO:0000313" key="2">
    <source>
        <dbReference type="EMBL" id="KAG0297037.1"/>
    </source>
</evidence>
<reference evidence="2" key="1">
    <citation type="journal article" date="2020" name="Fungal Divers.">
        <title>Resolving the Mortierellaceae phylogeny through synthesis of multi-gene phylogenetics and phylogenomics.</title>
        <authorList>
            <person name="Vandepol N."/>
            <person name="Liber J."/>
            <person name="Desiro A."/>
            <person name="Na H."/>
            <person name="Kennedy M."/>
            <person name="Barry K."/>
            <person name="Grigoriev I.V."/>
            <person name="Miller A.N."/>
            <person name="O'Donnell K."/>
            <person name="Stajich J.E."/>
            <person name="Bonito G."/>
        </authorList>
    </citation>
    <scope>NUCLEOTIDE SEQUENCE</scope>
    <source>
        <strain evidence="2">NVP60</strain>
    </source>
</reference>
<gene>
    <name evidence="2" type="ORF">BGZ97_004373</name>
</gene>
<keyword evidence="3" id="KW-1185">Reference proteome</keyword>
<dbReference type="OrthoDB" id="10359723at2759"/>
<organism evidence="2 3">
    <name type="scientific">Linnemannia gamsii</name>
    <dbReference type="NCBI Taxonomy" id="64522"/>
    <lineage>
        <taxon>Eukaryota</taxon>
        <taxon>Fungi</taxon>
        <taxon>Fungi incertae sedis</taxon>
        <taxon>Mucoromycota</taxon>
        <taxon>Mortierellomycotina</taxon>
        <taxon>Mortierellomycetes</taxon>
        <taxon>Mortierellales</taxon>
        <taxon>Mortierellaceae</taxon>
        <taxon>Linnemannia</taxon>
    </lineage>
</organism>
<dbReference type="AlphaFoldDB" id="A0A9P6QTA8"/>
<feature type="region of interest" description="Disordered" evidence="1">
    <location>
        <begin position="1"/>
        <end position="34"/>
    </location>
</feature>
<evidence type="ECO:0000313" key="3">
    <source>
        <dbReference type="Proteomes" id="UP000823405"/>
    </source>
</evidence>
<protein>
    <submittedName>
        <fullName evidence="2">Uncharacterized protein</fullName>
    </submittedName>
</protein>
<dbReference type="EMBL" id="JAAAIN010002090">
    <property type="protein sequence ID" value="KAG0297037.1"/>
    <property type="molecule type" value="Genomic_DNA"/>
</dbReference>
<comment type="caution">
    <text evidence="2">The sequence shown here is derived from an EMBL/GenBank/DDBJ whole genome shotgun (WGS) entry which is preliminary data.</text>
</comment>
<accession>A0A9P6QTA8</accession>
<dbReference type="Proteomes" id="UP000823405">
    <property type="component" value="Unassembled WGS sequence"/>
</dbReference>
<evidence type="ECO:0000256" key="1">
    <source>
        <dbReference type="SAM" id="MobiDB-lite"/>
    </source>
</evidence>
<proteinExistence type="predicted"/>